<proteinExistence type="predicted"/>
<feature type="non-terminal residue" evidence="1">
    <location>
        <position position="66"/>
    </location>
</feature>
<dbReference type="Proteomes" id="UP000824469">
    <property type="component" value="Unassembled WGS sequence"/>
</dbReference>
<name>A0AA38GN57_TAXCH</name>
<dbReference type="EMBL" id="JAHRHJ020000002">
    <property type="protein sequence ID" value="KAH9325661.1"/>
    <property type="molecule type" value="Genomic_DNA"/>
</dbReference>
<reference evidence="1 2" key="1">
    <citation type="journal article" date="2021" name="Nat. Plants">
        <title>The Taxus genome provides insights into paclitaxel biosynthesis.</title>
        <authorList>
            <person name="Xiong X."/>
            <person name="Gou J."/>
            <person name="Liao Q."/>
            <person name="Li Y."/>
            <person name="Zhou Q."/>
            <person name="Bi G."/>
            <person name="Li C."/>
            <person name="Du R."/>
            <person name="Wang X."/>
            <person name="Sun T."/>
            <person name="Guo L."/>
            <person name="Liang H."/>
            <person name="Lu P."/>
            <person name="Wu Y."/>
            <person name="Zhang Z."/>
            <person name="Ro D.K."/>
            <person name="Shang Y."/>
            <person name="Huang S."/>
            <person name="Yan J."/>
        </authorList>
    </citation>
    <scope>NUCLEOTIDE SEQUENCE [LARGE SCALE GENOMIC DNA]</scope>
    <source>
        <strain evidence="1">Ta-2019</strain>
    </source>
</reference>
<organism evidence="1 2">
    <name type="scientific">Taxus chinensis</name>
    <name type="common">Chinese yew</name>
    <name type="synonym">Taxus wallichiana var. chinensis</name>
    <dbReference type="NCBI Taxonomy" id="29808"/>
    <lineage>
        <taxon>Eukaryota</taxon>
        <taxon>Viridiplantae</taxon>
        <taxon>Streptophyta</taxon>
        <taxon>Embryophyta</taxon>
        <taxon>Tracheophyta</taxon>
        <taxon>Spermatophyta</taxon>
        <taxon>Pinopsida</taxon>
        <taxon>Pinidae</taxon>
        <taxon>Conifers II</taxon>
        <taxon>Cupressales</taxon>
        <taxon>Taxaceae</taxon>
        <taxon>Taxus</taxon>
    </lineage>
</organism>
<sequence>GVASPSGAPVRKIRRVQVFLAKQMKTEFFGELDFTTPACCLDLEGEDAEEDVGLSVVEHPELVFID</sequence>
<dbReference type="AlphaFoldDB" id="A0AA38GN57"/>
<comment type="caution">
    <text evidence="1">The sequence shown here is derived from an EMBL/GenBank/DDBJ whole genome shotgun (WGS) entry which is preliminary data.</text>
</comment>
<evidence type="ECO:0000313" key="2">
    <source>
        <dbReference type="Proteomes" id="UP000824469"/>
    </source>
</evidence>
<gene>
    <name evidence="1" type="ORF">KI387_005839</name>
</gene>
<accession>A0AA38GN57</accession>
<protein>
    <submittedName>
        <fullName evidence="1">Uncharacterized protein</fullName>
    </submittedName>
</protein>
<evidence type="ECO:0000313" key="1">
    <source>
        <dbReference type="EMBL" id="KAH9325661.1"/>
    </source>
</evidence>
<keyword evidence="2" id="KW-1185">Reference proteome</keyword>